<dbReference type="NCBIfam" id="TIGR03184">
    <property type="entry name" value="DNA_S_dndE"/>
    <property type="match status" value="1"/>
</dbReference>
<evidence type="ECO:0000313" key="1">
    <source>
        <dbReference type="EMBL" id="MCP1727609.1"/>
    </source>
</evidence>
<comment type="caution">
    <text evidence="1">The sequence shown here is derived from an EMBL/GenBank/DDBJ whole genome shotgun (WGS) entry which is preliminary data.</text>
</comment>
<protein>
    <submittedName>
        <fullName evidence="1">DNA sulfur modification protein DndE</fullName>
    </submittedName>
</protein>
<gene>
    <name evidence="1" type="ORF">J2T60_001609</name>
</gene>
<reference evidence="1 2" key="1">
    <citation type="submission" date="2022-03" db="EMBL/GenBank/DDBJ databases">
        <title>Genomic Encyclopedia of Type Strains, Phase III (KMG-III): the genomes of soil and plant-associated and newly described type strains.</title>
        <authorList>
            <person name="Whitman W."/>
        </authorList>
    </citation>
    <scope>NUCLEOTIDE SEQUENCE [LARGE SCALE GENOMIC DNA]</scope>
    <source>
        <strain evidence="1 2">BSker1</strain>
    </source>
</reference>
<dbReference type="InterPro" id="IPR014969">
    <property type="entry name" value="DNA_S_DndE"/>
</dbReference>
<dbReference type="InterPro" id="IPR038472">
    <property type="entry name" value="DndE_sf"/>
</dbReference>
<proteinExistence type="predicted"/>
<dbReference type="Pfam" id="PF08870">
    <property type="entry name" value="DndE"/>
    <property type="match status" value="1"/>
</dbReference>
<accession>A0ABT1G8G6</accession>
<name>A0ABT1G8G6_9GAMM</name>
<dbReference type="RefSeq" id="WP_253448072.1">
    <property type="nucleotide sequence ID" value="NZ_JALJYF010000002.1"/>
</dbReference>
<organism evidence="1 2">
    <name type="scientific">Natronospira proteinivora</name>
    <dbReference type="NCBI Taxonomy" id="1807133"/>
    <lineage>
        <taxon>Bacteria</taxon>
        <taxon>Pseudomonadati</taxon>
        <taxon>Pseudomonadota</taxon>
        <taxon>Gammaproteobacteria</taxon>
        <taxon>Natronospirales</taxon>
        <taxon>Natronospiraceae</taxon>
        <taxon>Natronospira</taxon>
    </lineage>
</organism>
<evidence type="ECO:0000313" key="2">
    <source>
        <dbReference type="Proteomes" id="UP001523550"/>
    </source>
</evidence>
<keyword evidence="2" id="KW-1185">Reference proteome</keyword>
<sequence>MNTTIETVRLDQRCRNQLMTLKRRTKIENWNILCRWAFCMSLNEPTAIRKDVIGTELGVEMTWRTFGGEYADVYLGLLKQRCQNDGLPLTVDSVNEQLRGHIQRGVGYLLNATKDSGISEFVDLAKT</sequence>
<dbReference type="Proteomes" id="UP001523550">
    <property type="component" value="Unassembled WGS sequence"/>
</dbReference>
<dbReference type="Gene3D" id="1.10.1220.160">
    <property type="entry name" value="DNA sulphur modification protein DndE"/>
    <property type="match status" value="1"/>
</dbReference>
<dbReference type="EMBL" id="JALJYF010000002">
    <property type="protein sequence ID" value="MCP1727609.1"/>
    <property type="molecule type" value="Genomic_DNA"/>
</dbReference>